<feature type="chain" id="PRO_5042531885" description="Major royal jelly protein" evidence="4">
    <location>
        <begin position="24"/>
        <end position="377"/>
    </location>
</feature>
<dbReference type="GO" id="GO:0005576">
    <property type="term" value="C:extracellular region"/>
    <property type="evidence" value="ECO:0007669"/>
    <property type="project" value="UniProtKB-SubCell"/>
</dbReference>
<comment type="caution">
    <text evidence="5">The sequence shown here is derived from an EMBL/GenBank/DDBJ whole genome shotgun (WGS) entry which is preliminary data.</text>
</comment>
<comment type="similarity">
    <text evidence="2">Belongs to the major royal jelly protein family.</text>
</comment>
<evidence type="ECO:0000313" key="5">
    <source>
        <dbReference type="EMBL" id="KAK2596608.1"/>
    </source>
</evidence>
<comment type="subcellular location">
    <subcellularLocation>
        <location evidence="1">Secreted</location>
    </subcellularLocation>
</comment>
<evidence type="ECO:0000313" key="6">
    <source>
        <dbReference type="Proteomes" id="UP001251528"/>
    </source>
</evidence>
<dbReference type="Gene3D" id="2.120.10.30">
    <property type="entry name" value="TolB, C-terminal domain"/>
    <property type="match status" value="1"/>
</dbReference>
<evidence type="ECO:0008006" key="7">
    <source>
        <dbReference type="Google" id="ProtNLM"/>
    </source>
</evidence>
<evidence type="ECO:0000256" key="2">
    <source>
        <dbReference type="ARBA" id="ARBA00009127"/>
    </source>
</evidence>
<protein>
    <recommendedName>
        <fullName evidence="7">Major royal jelly protein</fullName>
    </recommendedName>
</protein>
<organism evidence="5 6">
    <name type="scientific">Conoideocrella luteorostrata</name>
    <dbReference type="NCBI Taxonomy" id="1105319"/>
    <lineage>
        <taxon>Eukaryota</taxon>
        <taxon>Fungi</taxon>
        <taxon>Dikarya</taxon>
        <taxon>Ascomycota</taxon>
        <taxon>Pezizomycotina</taxon>
        <taxon>Sordariomycetes</taxon>
        <taxon>Hypocreomycetidae</taxon>
        <taxon>Hypocreales</taxon>
        <taxon>Clavicipitaceae</taxon>
        <taxon>Conoideocrella</taxon>
    </lineage>
</organism>
<name>A0AAJ0FTK0_9HYPO</name>
<keyword evidence="4" id="KW-0732">Signal</keyword>
<dbReference type="EMBL" id="JASWJB010000115">
    <property type="protein sequence ID" value="KAK2596608.1"/>
    <property type="molecule type" value="Genomic_DNA"/>
</dbReference>
<keyword evidence="6" id="KW-1185">Reference proteome</keyword>
<accession>A0AAJ0FTK0</accession>
<dbReference type="Pfam" id="PF03022">
    <property type="entry name" value="MRJP"/>
    <property type="match status" value="1"/>
</dbReference>
<gene>
    <name evidence="5" type="ORF">QQS21_006284</name>
</gene>
<evidence type="ECO:0000256" key="4">
    <source>
        <dbReference type="SAM" id="SignalP"/>
    </source>
</evidence>
<dbReference type="AlphaFoldDB" id="A0AAJ0FTK0"/>
<sequence length="377" mass="40958">MNRLIHFTFALVFAVATCQISDGSQDPRVRVALTTETPITGLSTTPDGRMFFVYGRVDGTTGPLVVEYNREKNTTAPFPDTAWNSYTKDKDAATHFVRINSQRVGPDGNLWLVDAGSPGFGAPNILPGGPKVIVVNLATNSVQRVYPLHSVSSSLTFLNDIRFNRAFNVAFITDAGTDSPSVIVLDLTTGKATRTLDDHPSTRQYMPLSSEGKIVRINGQPLYVYNDQLEVSPDGAYLYYQPASGGMSRIPTGHLEDALHNSTLESSGVIGQYVEPFANTPSTGGTAIDAQGNLYVSDYDSLRVIKISKDGTMTLLVQDARLLGIDAMWIDSHGMLWMPGAQLSRGAAFNNGTSLVRRPIAVYKMYIGVGPSRIDHF</sequence>
<dbReference type="InterPro" id="IPR017996">
    <property type="entry name" value="MRJP/yellow-related"/>
</dbReference>
<dbReference type="Proteomes" id="UP001251528">
    <property type="component" value="Unassembled WGS sequence"/>
</dbReference>
<evidence type="ECO:0000256" key="3">
    <source>
        <dbReference type="ARBA" id="ARBA00022525"/>
    </source>
</evidence>
<dbReference type="InterPro" id="IPR011042">
    <property type="entry name" value="6-blade_b-propeller_TolB-like"/>
</dbReference>
<dbReference type="SUPFAM" id="SSF63829">
    <property type="entry name" value="Calcium-dependent phosphotriesterase"/>
    <property type="match status" value="1"/>
</dbReference>
<evidence type="ECO:0000256" key="1">
    <source>
        <dbReference type="ARBA" id="ARBA00004613"/>
    </source>
</evidence>
<reference evidence="5" key="1">
    <citation type="submission" date="2023-06" db="EMBL/GenBank/DDBJ databases">
        <title>Conoideocrella luteorostrata (Hypocreales: Clavicipitaceae), a potential biocontrol fungus for elongate hemlock scale in United States Christmas tree production areas.</title>
        <authorList>
            <person name="Barrett H."/>
            <person name="Lovett B."/>
            <person name="Macias A.M."/>
            <person name="Stajich J.E."/>
            <person name="Kasson M.T."/>
        </authorList>
    </citation>
    <scope>NUCLEOTIDE SEQUENCE</scope>
    <source>
        <strain evidence="5">ARSEF 14590</strain>
    </source>
</reference>
<dbReference type="PANTHER" id="PTHR10009">
    <property type="entry name" value="PROTEIN YELLOW-RELATED"/>
    <property type="match status" value="1"/>
</dbReference>
<keyword evidence="3" id="KW-0964">Secreted</keyword>
<dbReference type="PANTHER" id="PTHR10009:SF18">
    <property type="entry name" value="PROTEIN YELLOW-LIKE PROTEIN"/>
    <property type="match status" value="1"/>
</dbReference>
<proteinExistence type="inferred from homology"/>
<feature type="signal peptide" evidence="4">
    <location>
        <begin position="1"/>
        <end position="23"/>
    </location>
</feature>